<name>A0A8H7NT46_9APHY</name>
<organism evidence="1 2">
    <name type="scientific">Rhodonia placenta</name>
    <dbReference type="NCBI Taxonomy" id="104341"/>
    <lineage>
        <taxon>Eukaryota</taxon>
        <taxon>Fungi</taxon>
        <taxon>Dikarya</taxon>
        <taxon>Basidiomycota</taxon>
        <taxon>Agaricomycotina</taxon>
        <taxon>Agaricomycetes</taxon>
        <taxon>Polyporales</taxon>
        <taxon>Adustoporiaceae</taxon>
        <taxon>Rhodonia</taxon>
    </lineage>
</organism>
<proteinExistence type="predicted"/>
<reference evidence="1" key="1">
    <citation type="submission" date="2020-11" db="EMBL/GenBank/DDBJ databases">
        <authorList>
            <person name="Koelle M."/>
            <person name="Horta M.A.C."/>
            <person name="Nowrousian M."/>
            <person name="Ohm R.A."/>
            <person name="Benz P."/>
            <person name="Pilgard A."/>
        </authorList>
    </citation>
    <scope>NUCLEOTIDE SEQUENCE</scope>
    <source>
        <strain evidence="1">FPRL280</strain>
    </source>
</reference>
<reference evidence="1" key="2">
    <citation type="journal article" name="Front. Microbiol.">
        <title>Degradative Capacity of Two Strains of Rhodonia placenta: From Phenotype to Genotype.</title>
        <authorList>
            <person name="Kolle M."/>
            <person name="Horta M.A.C."/>
            <person name="Nowrousian M."/>
            <person name="Ohm R.A."/>
            <person name="Benz J.P."/>
            <person name="Pilgard A."/>
        </authorList>
    </citation>
    <scope>NUCLEOTIDE SEQUENCE</scope>
    <source>
        <strain evidence="1">FPRL280</strain>
    </source>
</reference>
<sequence>MEDVIHHGLEGHRRIGEAKEYHQGFVQPLVSYKGSLPLVTGFDPNIVVSPSNIKLCEERGTLELIYHLSDQRQWIAIFDGDHV</sequence>
<dbReference type="EMBL" id="JADOXO010000666">
    <property type="protein sequence ID" value="KAF9801422.1"/>
    <property type="molecule type" value="Genomic_DNA"/>
</dbReference>
<protein>
    <submittedName>
        <fullName evidence="1">Uncharacterized protein</fullName>
    </submittedName>
</protein>
<comment type="caution">
    <text evidence="1">The sequence shown here is derived from an EMBL/GenBank/DDBJ whole genome shotgun (WGS) entry which is preliminary data.</text>
</comment>
<dbReference type="AlphaFoldDB" id="A0A8H7NT46"/>
<evidence type="ECO:0000313" key="2">
    <source>
        <dbReference type="Proteomes" id="UP000639403"/>
    </source>
</evidence>
<accession>A0A8H7NT46</accession>
<evidence type="ECO:0000313" key="1">
    <source>
        <dbReference type="EMBL" id="KAF9801422.1"/>
    </source>
</evidence>
<gene>
    <name evidence="1" type="ORF">IEO21_10115</name>
</gene>
<dbReference type="Proteomes" id="UP000639403">
    <property type="component" value="Unassembled WGS sequence"/>
</dbReference>